<feature type="transmembrane region" description="Helical" evidence="5">
    <location>
        <begin position="111"/>
        <end position="144"/>
    </location>
</feature>
<dbReference type="Proteomes" id="UP000214588">
    <property type="component" value="Unassembled WGS sequence"/>
</dbReference>
<evidence type="ECO:0000313" key="6">
    <source>
        <dbReference type="EMBL" id="OWZ83748.1"/>
    </source>
</evidence>
<dbReference type="HAMAP" id="MF_01874">
    <property type="entry name" value="UPF0756"/>
    <property type="match status" value="1"/>
</dbReference>
<comment type="subcellular location">
    <subcellularLocation>
        <location evidence="5">Cell membrane</location>
        <topology evidence="5">Multi-pass membrane protein</topology>
    </subcellularLocation>
</comment>
<dbReference type="OrthoDB" id="80306at2"/>
<keyword evidence="7" id="KW-1185">Reference proteome</keyword>
<keyword evidence="4 5" id="KW-0472">Membrane</keyword>
<dbReference type="EMBL" id="NIQC01000012">
    <property type="protein sequence ID" value="OWZ83748.1"/>
    <property type="molecule type" value="Genomic_DNA"/>
</dbReference>
<sequence length="149" mass="15286">MGQETIVLLTILLLALIGKNELVATAGALLFVMKFSTLCNVFPFLNERGIELGILLLTISVLTPFAAGDISPGELISTLKSPAGMVAVFSGIIASYLTGHGVHLLQTRPEVMVGLIIGSILGASLLKGVPAGPLVAAGLAAVIIKSLNL</sequence>
<reference evidence="6 7" key="1">
    <citation type="submission" date="2017-06" db="EMBL/GenBank/DDBJ databases">
        <title>Draft Genome Sequence of Natranaerobius trueperi halophilic, alkalithermophilic bacteria from soda lakes.</title>
        <authorList>
            <person name="Zhao B."/>
        </authorList>
    </citation>
    <scope>NUCLEOTIDE SEQUENCE [LARGE SCALE GENOMIC DNA]</scope>
    <source>
        <strain evidence="6 7">DSM 18760</strain>
    </source>
</reference>
<comment type="caution">
    <text evidence="6">The sequence shown here is derived from an EMBL/GenBank/DDBJ whole genome shotgun (WGS) entry which is preliminary data.</text>
</comment>
<evidence type="ECO:0000256" key="4">
    <source>
        <dbReference type="ARBA" id="ARBA00023136"/>
    </source>
</evidence>
<dbReference type="GO" id="GO:0005886">
    <property type="term" value="C:plasma membrane"/>
    <property type="evidence" value="ECO:0007669"/>
    <property type="project" value="UniProtKB-SubCell"/>
</dbReference>
<evidence type="ECO:0000256" key="3">
    <source>
        <dbReference type="ARBA" id="ARBA00022989"/>
    </source>
</evidence>
<evidence type="ECO:0000256" key="1">
    <source>
        <dbReference type="ARBA" id="ARBA00022475"/>
    </source>
</evidence>
<protein>
    <recommendedName>
        <fullName evidence="5">UPF0756 membrane protein CDO51_06550</fullName>
    </recommendedName>
</protein>
<dbReference type="InterPro" id="IPR007382">
    <property type="entry name" value="UPF0756_TM"/>
</dbReference>
<accession>A0A226BXJ0</accession>
<dbReference type="AlphaFoldDB" id="A0A226BXJ0"/>
<gene>
    <name evidence="6" type="ORF">CDO51_06550</name>
</gene>
<comment type="similarity">
    <text evidence="5">Belongs to the UPF0756 family.</text>
</comment>
<evidence type="ECO:0000313" key="7">
    <source>
        <dbReference type="Proteomes" id="UP000214588"/>
    </source>
</evidence>
<keyword evidence="2 5" id="KW-0812">Transmembrane</keyword>
<dbReference type="PANTHER" id="PTHR38452:SF1">
    <property type="entry name" value="UPF0756 MEMBRANE PROTEIN YEAL"/>
    <property type="match status" value="1"/>
</dbReference>
<evidence type="ECO:0000256" key="2">
    <source>
        <dbReference type="ARBA" id="ARBA00022692"/>
    </source>
</evidence>
<organism evidence="6 7">
    <name type="scientific">Natranaerobius trueperi</name>
    <dbReference type="NCBI Taxonomy" id="759412"/>
    <lineage>
        <taxon>Bacteria</taxon>
        <taxon>Bacillati</taxon>
        <taxon>Bacillota</taxon>
        <taxon>Clostridia</taxon>
        <taxon>Natranaerobiales</taxon>
        <taxon>Natranaerobiaceae</taxon>
        <taxon>Natranaerobius</taxon>
    </lineage>
</organism>
<feature type="transmembrane region" description="Helical" evidence="5">
    <location>
        <begin position="52"/>
        <end position="71"/>
    </location>
</feature>
<keyword evidence="3 5" id="KW-1133">Transmembrane helix</keyword>
<feature type="transmembrane region" description="Helical" evidence="5">
    <location>
        <begin position="83"/>
        <end position="105"/>
    </location>
</feature>
<dbReference type="PANTHER" id="PTHR38452">
    <property type="entry name" value="UPF0756 MEMBRANE PROTEIN YEAL"/>
    <property type="match status" value="1"/>
</dbReference>
<keyword evidence="1 5" id="KW-1003">Cell membrane</keyword>
<dbReference type="Pfam" id="PF04284">
    <property type="entry name" value="DUF441"/>
    <property type="match status" value="1"/>
</dbReference>
<comment type="caution">
    <text evidence="5">Lacks conserved residue(s) required for the propagation of feature annotation.</text>
</comment>
<evidence type="ECO:0000256" key="5">
    <source>
        <dbReference type="HAMAP-Rule" id="MF_01874"/>
    </source>
</evidence>
<proteinExistence type="inferred from homology"/>
<name>A0A226BXJ0_9FIRM</name>
<dbReference type="RefSeq" id="WP_089023498.1">
    <property type="nucleotide sequence ID" value="NZ_NIQC01000012.1"/>
</dbReference>